<dbReference type="PANTHER" id="PTHR13156">
    <property type="entry name" value="NADH-UBIQUINONE OXIDOREDUCTASE 13 KD-A SUBUNIT"/>
    <property type="match status" value="1"/>
</dbReference>
<organism evidence="3 4">
    <name type="scientific">Fusarium euwallaceae</name>
    <dbReference type="NCBI Taxonomy" id="1147111"/>
    <lineage>
        <taxon>Eukaryota</taxon>
        <taxon>Fungi</taxon>
        <taxon>Dikarya</taxon>
        <taxon>Ascomycota</taxon>
        <taxon>Pezizomycotina</taxon>
        <taxon>Sordariomycetes</taxon>
        <taxon>Hypocreomycetidae</taxon>
        <taxon>Hypocreales</taxon>
        <taxon>Nectriaceae</taxon>
        <taxon>Fusarium</taxon>
        <taxon>Fusarium solani species complex</taxon>
    </lineage>
</organism>
<sequence>MGVEARLRARERPKRSVEKNECRFNASRPPTARPEPTTSNRPAHPVSDAITMATSQLRAIGVLARSARLSQRAFTTSARQLEAAVSAKTTETSPAPVDESKPVEISQAPNRVGVWSRSQRPRAQAMTGPRFEQTDFSVQPQPKSAIELIHQQPVRWTHDRMVACDGGGGPNGHPKIYINTDKPEISTCNYCGLPYANEHHREHLESLPATSYPLS</sequence>
<dbReference type="Proteomes" id="UP000287124">
    <property type="component" value="Unassembled WGS sequence"/>
</dbReference>
<dbReference type="GO" id="GO:0005739">
    <property type="term" value="C:mitochondrion"/>
    <property type="evidence" value="ECO:0007669"/>
    <property type="project" value="GOC"/>
</dbReference>
<evidence type="ECO:0000313" key="3">
    <source>
        <dbReference type="EMBL" id="RTE69713.1"/>
    </source>
</evidence>
<dbReference type="GO" id="GO:0006120">
    <property type="term" value="P:mitochondrial electron transport, NADH to ubiquinone"/>
    <property type="evidence" value="ECO:0007669"/>
    <property type="project" value="TreeGrafter"/>
</dbReference>
<feature type="compositionally biased region" description="Basic and acidic residues" evidence="1">
    <location>
        <begin position="1"/>
        <end position="22"/>
    </location>
</feature>
<evidence type="ECO:0000313" key="4">
    <source>
        <dbReference type="Proteomes" id="UP000287124"/>
    </source>
</evidence>
<feature type="region of interest" description="Disordered" evidence="1">
    <location>
        <begin position="1"/>
        <end position="47"/>
    </location>
</feature>
<dbReference type="InterPro" id="IPR019401">
    <property type="entry name" value="Znf_CHCC"/>
</dbReference>
<gene>
    <name evidence="3" type="ORF">BHE90_015905</name>
</gene>
<reference evidence="3 4" key="1">
    <citation type="submission" date="2017-06" db="EMBL/GenBank/DDBJ databases">
        <title>Comparative genomic analysis of Ambrosia Fusariam Clade fungi.</title>
        <authorList>
            <person name="Stajich J.E."/>
            <person name="Carrillo J."/>
            <person name="Kijimoto T."/>
            <person name="Eskalen A."/>
            <person name="O'Donnell K."/>
            <person name="Kasson M."/>
        </authorList>
    </citation>
    <scope>NUCLEOTIDE SEQUENCE [LARGE SCALE GENOMIC DNA]</scope>
    <source>
        <strain evidence="3 4">UCR1854</strain>
    </source>
</reference>
<protein>
    <recommendedName>
        <fullName evidence="2">Zinc finger CHCC-type domain-containing protein</fullName>
    </recommendedName>
</protein>
<dbReference type="EMBL" id="MIKF01000538">
    <property type="protein sequence ID" value="RTE69713.1"/>
    <property type="molecule type" value="Genomic_DNA"/>
</dbReference>
<dbReference type="AlphaFoldDB" id="A0A430L1U3"/>
<proteinExistence type="predicted"/>
<accession>A0A430L1U3</accession>
<name>A0A430L1U3_9HYPO</name>
<dbReference type="FunFam" id="2.60.260.40:FF:000003">
    <property type="entry name" value="NADH dehydrogenase [ubiquinone] iron-sulfur protein 6, mitochondrial"/>
    <property type="match status" value="1"/>
</dbReference>
<feature type="domain" description="Zinc finger CHCC-type" evidence="2">
    <location>
        <begin position="160"/>
        <end position="195"/>
    </location>
</feature>
<dbReference type="PANTHER" id="PTHR13156:SF0">
    <property type="entry name" value="NADH DEHYDROGENASE [UBIQUINONE] IRON-SULFUR PROTEIN 6, MITOCHONDRIAL"/>
    <property type="match status" value="1"/>
</dbReference>
<dbReference type="Pfam" id="PF10276">
    <property type="entry name" value="zf-CHCC"/>
    <property type="match status" value="1"/>
</dbReference>
<dbReference type="Gene3D" id="2.60.260.40">
    <property type="entry name" value="q5lls5 like domains"/>
    <property type="match status" value="1"/>
</dbReference>
<keyword evidence="4" id="KW-1185">Reference proteome</keyword>
<evidence type="ECO:0000256" key="1">
    <source>
        <dbReference type="SAM" id="MobiDB-lite"/>
    </source>
</evidence>
<evidence type="ECO:0000259" key="2">
    <source>
        <dbReference type="Pfam" id="PF10276"/>
    </source>
</evidence>
<comment type="caution">
    <text evidence="3">The sequence shown here is derived from an EMBL/GenBank/DDBJ whole genome shotgun (WGS) entry which is preliminary data.</text>
</comment>
<feature type="region of interest" description="Disordered" evidence="1">
    <location>
        <begin position="85"/>
        <end position="138"/>
    </location>
</feature>